<accession>A0ACB7UVG6</accession>
<protein>
    <submittedName>
        <fullName evidence="1">Uncharacterized protein</fullName>
    </submittedName>
</protein>
<name>A0ACB7UVG6_DIOAL</name>
<keyword evidence="2" id="KW-1185">Reference proteome</keyword>
<proteinExistence type="predicted"/>
<reference evidence="2" key="1">
    <citation type="journal article" date="2022" name="Nat. Commun.">
        <title>Chromosome evolution and the genetic basis of agronomically important traits in greater yam.</title>
        <authorList>
            <person name="Bredeson J.V."/>
            <person name="Lyons J.B."/>
            <person name="Oniyinde I.O."/>
            <person name="Okereke N.R."/>
            <person name="Kolade O."/>
            <person name="Nnabue I."/>
            <person name="Nwadili C.O."/>
            <person name="Hribova E."/>
            <person name="Parker M."/>
            <person name="Nwogha J."/>
            <person name="Shu S."/>
            <person name="Carlson J."/>
            <person name="Kariba R."/>
            <person name="Muthemba S."/>
            <person name="Knop K."/>
            <person name="Barton G.J."/>
            <person name="Sherwood A.V."/>
            <person name="Lopez-Montes A."/>
            <person name="Asiedu R."/>
            <person name="Jamnadass R."/>
            <person name="Muchugi A."/>
            <person name="Goodstein D."/>
            <person name="Egesi C.N."/>
            <person name="Featherston J."/>
            <person name="Asfaw A."/>
            <person name="Simpson G.G."/>
            <person name="Dolezel J."/>
            <person name="Hendre P.S."/>
            <person name="Van Deynze A."/>
            <person name="Kumar P.L."/>
            <person name="Obidiegwu J.E."/>
            <person name="Bhattacharjee R."/>
            <person name="Rokhsar D.S."/>
        </authorList>
    </citation>
    <scope>NUCLEOTIDE SEQUENCE [LARGE SCALE GENOMIC DNA]</scope>
    <source>
        <strain evidence="2">cv. TDa95/00328</strain>
    </source>
</reference>
<evidence type="ECO:0000313" key="2">
    <source>
        <dbReference type="Proteomes" id="UP000827976"/>
    </source>
</evidence>
<dbReference type="Proteomes" id="UP000827976">
    <property type="component" value="Chromosome 14"/>
</dbReference>
<evidence type="ECO:0000313" key="1">
    <source>
        <dbReference type="EMBL" id="KAH7664683.1"/>
    </source>
</evidence>
<organism evidence="1 2">
    <name type="scientific">Dioscorea alata</name>
    <name type="common">Purple yam</name>
    <dbReference type="NCBI Taxonomy" id="55571"/>
    <lineage>
        <taxon>Eukaryota</taxon>
        <taxon>Viridiplantae</taxon>
        <taxon>Streptophyta</taxon>
        <taxon>Embryophyta</taxon>
        <taxon>Tracheophyta</taxon>
        <taxon>Spermatophyta</taxon>
        <taxon>Magnoliopsida</taxon>
        <taxon>Liliopsida</taxon>
        <taxon>Dioscoreales</taxon>
        <taxon>Dioscoreaceae</taxon>
        <taxon>Dioscorea</taxon>
    </lineage>
</organism>
<gene>
    <name evidence="1" type="ORF">IHE45_14G136000</name>
</gene>
<sequence>MDSLLHLLSPLNSNAINSQGWFTSFRSRKKEEEECNEGMKHNTKCLSSTMMKSEQQGKPRLLLSNLIVLISLLKLLLSVSLLQNLCHAAAIDVLWL</sequence>
<comment type="caution">
    <text evidence="1">The sequence shown here is derived from an EMBL/GenBank/DDBJ whole genome shotgun (WGS) entry which is preliminary data.</text>
</comment>
<dbReference type="EMBL" id="CM037024">
    <property type="protein sequence ID" value="KAH7664683.1"/>
    <property type="molecule type" value="Genomic_DNA"/>
</dbReference>